<gene>
    <name evidence="1" type="ORF">EVAR_57059_1</name>
</gene>
<accession>A0A4C1YS59</accession>
<sequence>MGYGDEWQKVIPLLLGSIGSTSSWLAGIEPDYQTSQNLTGHGCFCTKLSELRLSTWFGSVSYGPVHYMELMGSQVNFGKLKEFAHSRYGILGE</sequence>
<name>A0A4C1YS59_EUMVA</name>
<dbReference type="EMBL" id="BGZK01001341">
    <property type="protein sequence ID" value="GBP77674.1"/>
    <property type="molecule type" value="Genomic_DNA"/>
</dbReference>
<dbReference type="OrthoDB" id="7382669at2759"/>
<proteinExistence type="predicted"/>
<organism evidence="1 2">
    <name type="scientific">Eumeta variegata</name>
    <name type="common">Bagworm moth</name>
    <name type="synonym">Eumeta japonica</name>
    <dbReference type="NCBI Taxonomy" id="151549"/>
    <lineage>
        <taxon>Eukaryota</taxon>
        <taxon>Metazoa</taxon>
        <taxon>Ecdysozoa</taxon>
        <taxon>Arthropoda</taxon>
        <taxon>Hexapoda</taxon>
        <taxon>Insecta</taxon>
        <taxon>Pterygota</taxon>
        <taxon>Neoptera</taxon>
        <taxon>Endopterygota</taxon>
        <taxon>Lepidoptera</taxon>
        <taxon>Glossata</taxon>
        <taxon>Ditrysia</taxon>
        <taxon>Tineoidea</taxon>
        <taxon>Psychidae</taxon>
        <taxon>Oiketicinae</taxon>
        <taxon>Eumeta</taxon>
    </lineage>
</organism>
<comment type="caution">
    <text evidence="1">The sequence shown here is derived from an EMBL/GenBank/DDBJ whole genome shotgun (WGS) entry which is preliminary data.</text>
</comment>
<protein>
    <submittedName>
        <fullName evidence="1">Uncharacterized protein</fullName>
    </submittedName>
</protein>
<evidence type="ECO:0000313" key="1">
    <source>
        <dbReference type="EMBL" id="GBP77674.1"/>
    </source>
</evidence>
<evidence type="ECO:0000313" key="2">
    <source>
        <dbReference type="Proteomes" id="UP000299102"/>
    </source>
</evidence>
<reference evidence="1 2" key="1">
    <citation type="journal article" date="2019" name="Commun. Biol.">
        <title>The bagworm genome reveals a unique fibroin gene that provides high tensile strength.</title>
        <authorList>
            <person name="Kono N."/>
            <person name="Nakamura H."/>
            <person name="Ohtoshi R."/>
            <person name="Tomita M."/>
            <person name="Numata K."/>
            <person name="Arakawa K."/>
        </authorList>
    </citation>
    <scope>NUCLEOTIDE SEQUENCE [LARGE SCALE GENOMIC DNA]</scope>
</reference>
<keyword evidence="2" id="KW-1185">Reference proteome</keyword>
<dbReference type="AlphaFoldDB" id="A0A4C1YS59"/>
<dbReference type="Proteomes" id="UP000299102">
    <property type="component" value="Unassembled WGS sequence"/>
</dbReference>